<evidence type="ECO:0000256" key="7">
    <source>
        <dbReference type="ARBA" id="ARBA00049120"/>
    </source>
</evidence>
<dbReference type="InterPro" id="IPR001091">
    <property type="entry name" value="RM_Methyltransferase"/>
</dbReference>
<comment type="similarity">
    <text evidence="1">Belongs to the N(4)/N(6)-methyltransferase family. N(4) subfamily.</text>
</comment>
<dbReference type="REBASE" id="138034">
    <property type="entry name" value="M.SvaN76ORF127P"/>
</dbReference>
<dbReference type="AlphaFoldDB" id="A0A1B4UZZ1"/>
<feature type="domain" description="DNA methylase N-4/N-6" evidence="9">
    <location>
        <begin position="36"/>
        <end position="259"/>
    </location>
</feature>
<organism evidence="10 11">
    <name type="scientific">Sulfurifustis variabilis</name>
    <dbReference type="NCBI Taxonomy" id="1675686"/>
    <lineage>
        <taxon>Bacteria</taxon>
        <taxon>Pseudomonadati</taxon>
        <taxon>Pseudomonadota</taxon>
        <taxon>Gammaproteobacteria</taxon>
        <taxon>Acidiferrobacterales</taxon>
        <taxon>Acidiferrobacteraceae</taxon>
        <taxon>Sulfurifustis</taxon>
    </lineage>
</organism>
<dbReference type="EMBL" id="AP014936">
    <property type="protein sequence ID" value="BAU46709.1"/>
    <property type="molecule type" value="Genomic_DNA"/>
</dbReference>
<dbReference type="GO" id="GO:0032259">
    <property type="term" value="P:methylation"/>
    <property type="evidence" value="ECO:0007669"/>
    <property type="project" value="UniProtKB-KW"/>
</dbReference>
<dbReference type="InterPro" id="IPR029063">
    <property type="entry name" value="SAM-dependent_MTases_sf"/>
</dbReference>
<evidence type="ECO:0000256" key="6">
    <source>
        <dbReference type="ARBA" id="ARBA00023125"/>
    </source>
</evidence>
<evidence type="ECO:0000256" key="8">
    <source>
        <dbReference type="RuleBase" id="RU362026"/>
    </source>
</evidence>
<accession>A0A1B4UZZ1</accession>
<keyword evidence="11" id="KW-1185">Reference proteome</keyword>
<protein>
    <recommendedName>
        <fullName evidence="8">Methyltransferase</fullName>
        <ecNumber evidence="8">2.1.1.-</ecNumber>
    </recommendedName>
</protein>
<dbReference type="GO" id="GO:0008170">
    <property type="term" value="F:N-methyltransferase activity"/>
    <property type="evidence" value="ECO:0007669"/>
    <property type="project" value="InterPro"/>
</dbReference>
<dbReference type="GO" id="GO:0015667">
    <property type="term" value="F:site-specific DNA-methyltransferase (cytosine-N4-specific) activity"/>
    <property type="evidence" value="ECO:0007669"/>
    <property type="project" value="UniProtKB-EC"/>
</dbReference>
<gene>
    <name evidence="10" type="ORF">SVA_0127</name>
</gene>
<comment type="catalytic activity">
    <reaction evidence="7">
        <text>a 2'-deoxycytidine in DNA + S-adenosyl-L-methionine = an N(4)-methyl-2'-deoxycytidine in DNA + S-adenosyl-L-homocysteine + H(+)</text>
        <dbReference type="Rhea" id="RHEA:16857"/>
        <dbReference type="Rhea" id="RHEA-COMP:11369"/>
        <dbReference type="Rhea" id="RHEA-COMP:13674"/>
        <dbReference type="ChEBI" id="CHEBI:15378"/>
        <dbReference type="ChEBI" id="CHEBI:57856"/>
        <dbReference type="ChEBI" id="CHEBI:59789"/>
        <dbReference type="ChEBI" id="CHEBI:85452"/>
        <dbReference type="ChEBI" id="CHEBI:137933"/>
        <dbReference type="EC" id="2.1.1.113"/>
    </reaction>
</comment>
<evidence type="ECO:0000259" key="9">
    <source>
        <dbReference type="Pfam" id="PF01555"/>
    </source>
</evidence>
<evidence type="ECO:0000256" key="5">
    <source>
        <dbReference type="ARBA" id="ARBA00022747"/>
    </source>
</evidence>
<dbReference type="Proteomes" id="UP000218899">
    <property type="component" value="Chromosome"/>
</dbReference>
<reference evidence="10 11" key="1">
    <citation type="submission" date="2015-08" db="EMBL/GenBank/DDBJ databases">
        <title>Complete genome sequence of Sulfurifustis variabilis.</title>
        <authorList>
            <person name="Miura A."/>
            <person name="Kojima H."/>
            <person name="Fukui M."/>
        </authorList>
    </citation>
    <scope>NUCLEOTIDE SEQUENCE [LARGE SCALE GENOMIC DNA]</scope>
    <source>
        <strain evidence="11">skN76</strain>
    </source>
</reference>
<dbReference type="PRINTS" id="PR00508">
    <property type="entry name" value="S21N4MTFRASE"/>
</dbReference>
<keyword evidence="6" id="KW-0238">DNA-binding</keyword>
<dbReference type="Gene3D" id="3.40.50.150">
    <property type="entry name" value="Vaccinia Virus protein VP39"/>
    <property type="match status" value="1"/>
</dbReference>
<keyword evidence="4" id="KW-0949">S-adenosyl-L-methionine</keyword>
<dbReference type="GO" id="GO:0009307">
    <property type="term" value="P:DNA restriction-modification system"/>
    <property type="evidence" value="ECO:0007669"/>
    <property type="project" value="UniProtKB-KW"/>
</dbReference>
<dbReference type="RefSeq" id="WP_096457313.1">
    <property type="nucleotide sequence ID" value="NZ_AP014936.1"/>
</dbReference>
<name>A0A1B4UZZ1_9GAMM</name>
<dbReference type="PROSITE" id="PS00093">
    <property type="entry name" value="N4_MTASE"/>
    <property type="match status" value="1"/>
</dbReference>
<dbReference type="EC" id="2.1.1.-" evidence="8"/>
<sequence length="320" mass="36905">MEKTRNVARRFGKNERAVIFKGDCLDFLGTIADETVQLVVTSPPYNIGKKYEKKLKLEQYIEQQAAVIRESARVLKRTGSICWQVGNYVDNGSIIPLDTILYPLFTQNGLKMRNRIVWHFEHGLHCTKRFSGRYETIIWFTKSDDYVFDLDAVRVPQKYPGKKHFKGPRAGQYSCNPLGKNPGDVWVFPNVKNNHVEKTEHPCQFPIELVARLILSMTRRNDWVLDPFLGVGTSVVAAVLHGRRGAGSEISTDYVRIADERVRQAYKGSLRYRPMHRPVYDPKDAGHSLTQNPWDKLEYKKKQLALLETSARYEVEEQCE</sequence>
<keyword evidence="5" id="KW-0680">Restriction system</keyword>
<dbReference type="InterPro" id="IPR017985">
    <property type="entry name" value="MeTrfase_CN4_CS"/>
</dbReference>
<keyword evidence="2 10" id="KW-0489">Methyltransferase</keyword>
<dbReference type="KEGG" id="sva:SVA_0127"/>
<keyword evidence="3 10" id="KW-0808">Transferase</keyword>
<dbReference type="GO" id="GO:0003677">
    <property type="term" value="F:DNA binding"/>
    <property type="evidence" value="ECO:0007669"/>
    <property type="project" value="UniProtKB-KW"/>
</dbReference>
<evidence type="ECO:0000313" key="10">
    <source>
        <dbReference type="EMBL" id="BAU46709.1"/>
    </source>
</evidence>
<dbReference type="Pfam" id="PF01555">
    <property type="entry name" value="N6_N4_Mtase"/>
    <property type="match status" value="1"/>
</dbReference>
<evidence type="ECO:0000256" key="4">
    <source>
        <dbReference type="ARBA" id="ARBA00022691"/>
    </source>
</evidence>
<proteinExistence type="inferred from homology"/>
<evidence type="ECO:0000256" key="1">
    <source>
        <dbReference type="ARBA" id="ARBA00010203"/>
    </source>
</evidence>
<dbReference type="InterPro" id="IPR002941">
    <property type="entry name" value="DNA_methylase_N4/N6"/>
</dbReference>
<evidence type="ECO:0000256" key="3">
    <source>
        <dbReference type="ARBA" id="ARBA00022679"/>
    </source>
</evidence>
<dbReference type="OrthoDB" id="9816043at2"/>
<evidence type="ECO:0000313" key="11">
    <source>
        <dbReference type="Proteomes" id="UP000218899"/>
    </source>
</evidence>
<evidence type="ECO:0000256" key="2">
    <source>
        <dbReference type="ARBA" id="ARBA00022603"/>
    </source>
</evidence>
<dbReference type="SUPFAM" id="SSF53335">
    <property type="entry name" value="S-adenosyl-L-methionine-dependent methyltransferases"/>
    <property type="match status" value="1"/>
</dbReference>